<dbReference type="Gene3D" id="2.60.120.260">
    <property type="entry name" value="Galactose-binding domain-like"/>
    <property type="match status" value="1"/>
</dbReference>
<dbReference type="PRINTS" id="PR00792">
    <property type="entry name" value="PEPSIN"/>
</dbReference>
<dbReference type="OrthoDB" id="771136at2759"/>
<dbReference type="Proteomes" id="UP000006514">
    <property type="component" value="Unassembled WGS sequence"/>
</dbReference>
<sequence length="541" mass="57888">MAPSLAHRIVTSGLVAAAVSALGPVYYSSSDPSVSYLPSDAFFTYNAPGGYDDKTHFLSDGKRCNTSITFVFPQPSATFKFYGYQRPDGGKYSITVDNEPTTTVDYYNVTSGGDYGPLLIFSRAGLPNAQHTVRITNIFDARFGNCGQSGIDHFEITGNRPRAIAPTFPEGSRIGATAYENGVTDRKSYRPHISVGADAVANGGDGATIRVLFDLGASGAWVVWDGCTTPACAMHSRYRPSAQHFANASTTQTIYYGNGGPDQTLESWVVQDTVSVGGVPVLETKFGAGFNVPTDYDVDGNFGIAKSYCGGRLCVAYPNFVEMGYMRGELSAPAVSFYELAETDEPADGVLSMAGLGGVDRNKYTGAMDWIPVTQGDSWWIVGNFQRFVSGSAVSSESGTYDATHRFTHKQMLFDTGADGLLYVPSDDYQTLLAVLGAQDNFPEPYRIPCGATMTWSFGGTQDRNYTIELAAVETNSNGVCFPLFYDGGNIGNWLAGAPFLSQYYISFYFGIPVGIPSTMGLAQKNLASSAGSIQAVVGQA</sequence>
<keyword evidence="4" id="KW-0378">Hydrolase</keyword>
<evidence type="ECO:0000313" key="4">
    <source>
        <dbReference type="EMBL" id="EJD37929.1"/>
    </source>
</evidence>
<dbReference type="SUPFAM" id="SSF50630">
    <property type="entry name" value="Acid proteases"/>
    <property type="match status" value="1"/>
</dbReference>
<feature type="chain" id="PRO_5003741497" evidence="2">
    <location>
        <begin position="22"/>
        <end position="541"/>
    </location>
</feature>
<evidence type="ECO:0000259" key="3">
    <source>
        <dbReference type="PROSITE" id="PS51767"/>
    </source>
</evidence>
<keyword evidence="2" id="KW-0732">Signal</keyword>
<dbReference type="PROSITE" id="PS51767">
    <property type="entry name" value="PEPTIDASE_A1"/>
    <property type="match status" value="1"/>
</dbReference>
<dbReference type="InterPro" id="IPR033121">
    <property type="entry name" value="PEPTIDASE_A1"/>
</dbReference>
<evidence type="ECO:0000256" key="1">
    <source>
        <dbReference type="ARBA" id="ARBA00007447"/>
    </source>
</evidence>
<comment type="similarity">
    <text evidence="1">Belongs to the peptidase A1 family.</text>
</comment>
<proteinExistence type="inferred from homology"/>
<dbReference type="InterPro" id="IPR001461">
    <property type="entry name" value="Aspartic_peptidase_A1"/>
</dbReference>
<protein>
    <submittedName>
        <fullName evidence="4">Acid protease</fullName>
    </submittedName>
</protein>
<dbReference type="KEGG" id="adl:AURDEDRAFT_173067"/>
<keyword evidence="4" id="KW-0645">Protease</keyword>
<dbReference type="Gene3D" id="2.40.70.10">
    <property type="entry name" value="Acid Proteases"/>
    <property type="match status" value="2"/>
</dbReference>
<dbReference type="InterPro" id="IPR021109">
    <property type="entry name" value="Peptidase_aspartic_dom_sf"/>
</dbReference>
<dbReference type="EMBL" id="JH687833">
    <property type="protein sequence ID" value="EJD37929.1"/>
    <property type="molecule type" value="Genomic_DNA"/>
</dbReference>
<dbReference type="eggNOG" id="KOG1339">
    <property type="taxonomic scope" value="Eukaryota"/>
</dbReference>
<dbReference type="GO" id="GO:0006508">
    <property type="term" value="P:proteolysis"/>
    <property type="evidence" value="ECO:0007669"/>
    <property type="project" value="UniProtKB-KW"/>
</dbReference>
<dbReference type="GO" id="GO:0004190">
    <property type="term" value="F:aspartic-type endopeptidase activity"/>
    <property type="evidence" value="ECO:0007669"/>
    <property type="project" value="InterPro"/>
</dbReference>
<evidence type="ECO:0000313" key="5">
    <source>
        <dbReference type="Proteomes" id="UP000006514"/>
    </source>
</evidence>
<dbReference type="Pfam" id="PF00026">
    <property type="entry name" value="Asp"/>
    <property type="match status" value="1"/>
</dbReference>
<dbReference type="InParanoid" id="J0WWK4"/>
<accession>J0WWK4</accession>
<dbReference type="AlphaFoldDB" id="J0WWK4"/>
<feature type="signal peptide" evidence="2">
    <location>
        <begin position="1"/>
        <end position="21"/>
    </location>
</feature>
<keyword evidence="5" id="KW-1185">Reference proteome</keyword>
<reference evidence="5" key="1">
    <citation type="journal article" date="2012" name="Science">
        <title>The Paleozoic origin of enzymatic lignin decomposition reconstructed from 31 fungal genomes.</title>
        <authorList>
            <person name="Floudas D."/>
            <person name="Binder M."/>
            <person name="Riley R."/>
            <person name="Barry K."/>
            <person name="Blanchette R.A."/>
            <person name="Henrissat B."/>
            <person name="Martinez A.T."/>
            <person name="Otillar R."/>
            <person name="Spatafora J.W."/>
            <person name="Yadav J.S."/>
            <person name="Aerts A."/>
            <person name="Benoit I."/>
            <person name="Boyd A."/>
            <person name="Carlson A."/>
            <person name="Copeland A."/>
            <person name="Coutinho P.M."/>
            <person name="de Vries R.P."/>
            <person name="Ferreira P."/>
            <person name="Findley K."/>
            <person name="Foster B."/>
            <person name="Gaskell J."/>
            <person name="Glotzer D."/>
            <person name="Gorecki P."/>
            <person name="Heitman J."/>
            <person name="Hesse C."/>
            <person name="Hori C."/>
            <person name="Igarashi K."/>
            <person name="Jurgens J.A."/>
            <person name="Kallen N."/>
            <person name="Kersten P."/>
            <person name="Kohler A."/>
            <person name="Kuees U."/>
            <person name="Kumar T.K.A."/>
            <person name="Kuo A."/>
            <person name="LaButti K."/>
            <person name="Larrondo L.F."/>
            <person name="Lindquist E."/>
            <person name="Ling A."/>
            <person name="Lombard V."/>
            <person name="Lucas S."/>
            <person name="Lundell T."/>
            <person name="Martin R."/>
            <person name="McLaughlin D.J."/>
            <person name="Morgenstern I."/>
            <person name="Morin E."/>
            <person name="Murat C."/>
            <person name="Nagy L.G."/>
            <person name="Nolan M."/>
            <person name="Ohm R.A."/>
            <person name="Patyshakuliyeva A."/>
            <person name="Rokas A."/>
            <person name="Ruiz-Duenas F.J."/>
            <person name="Sabat G."/>
            <person name="Salamov A."/>
            <person name="Samejima M."/>
            <person name="Schmutz J."/>
            <person name="Slot J.C."/>
            <person name="St John F."/>
            <person name="Stenlid J."/>
            <person name="Sun H."/>
            <person name="Sun S."/>
            <person name="Syed K."/>
            <person name="Tsang A."/>
            <person name="Wiebenga A."/>
            <person name="Young D."/>
            <person name="Pisabarro A."/>
            <person name="Eastwood D.C."/>
            <person name="Martin F."/>
            <person name="Cullen D."/>
            <person name="Grigoriev I.V."/>
            <person name="Hibbett D.S."/>
        </authorList>
    </citation>
    <scope>NUCLEOTIDE SEQUENCE [LARGE SCALE GENOMIC DNA]</scope>
    <source>
        <strain evidence="5">TFB10046</strain>
    </source>
</reference>
<name>J0WWK4_AURST</name>
<dbReference type="PANTHER" id="PTHR47966">
    <property type="entry name" value="BETA-SITE APP-CLEAVING ENZYME, ISOFORM A-RELATED"/>
    <property type="match status" value="1"/>
</dbReference>
<evidence type="ECO:0000256" key="2">
    <source>
        <dbReference type="SAM" id="SignalP"/>
    </source>
</evidence>
<gene>
    <name evidence="4" type="ORF">AURDEDRAFT_173067</name>
</gene>
<dbReference type="PANTHER" id="PTHR47966:SF51">
    <property type="entry name" value="BETA-SITE APP-CLEAVING ENZYME, ISOFORM A-RELATED"/>
    <property type="match status" value="1"/>
</dbReference>
<feature type="domain" description="Peptidase A1" evidence="3">
    <location>
        <begin position="189"/>
        <end position="523"/>
    </location>
</feature>
<organism evidence="4 5">
    <name type="scientific">Auricularia subglabra (strain TFB-10046 / SS5)</name>
    <name type="common">White-rot fungus</name>
    <name type="synonym">Auricularia delicata (strain TFB10046)</name>
    <dbReference type="NCBI Taxonomy" id="717982"/>
    <lineage>
        <taxon>Eukaryota</taxon>
        <taxon>Fungi</taxon>
        <taxon>Dikarya</taxon>
        <taxon>Basidiomycota</taxon>
        <taxon>Agaricomycotina</taxon>
        <taxon>Agaricomycetes</taxon>
        <taxon>Auriculariales</taxon>
        <taxon>Auriculariaceae</taxon>
        <taxon>Auricularia</taxon>
    </lineage>
</organism>